<evidence type="ECO:0000256" key="5">
    <source>
        <dbReference type="ARBA" id="ARBA00022692"/>
    </source>
</evidence>
<gene>
    <name evidence="10" type="ordered locus">Saro_3819</name>
</gene>
<dbReference type="GO" id="GO:0016020">
    <property type="term" value="C:membrane"/>
    <property type="evidence" value="ECO:0007669"/>
    <property type="project" value="UniProtKB-SubCell"/>
</dbReference>
<comment type="subcellular location">
    <subcellularLocation>
        <location evidence="2">Membrane</location>
        <topology evidence="2">Multi-pass membrane protein</topology>
    </subcellularLocation>
</comment>
<evidence type="ECO:0000256" key="4">
    <source>
        <dbReference type="ARBA" id="ARBA00019078"/>
    </source>
</evidence>
<dbReference type="KEGG" id="nar:Saro_3819"/>
<feature type="transmembrane region" description="Helical" evidence="8">
    <location>
        <begin position="147"/>
        <end position="166"/>
    </location>
</feature>
<evidence type="ECO:0000256" key="8">
    <source>
        <dbReference type="SAM" id="Phobius"/>
    </source>
</evidence>
<name>A4XFG7_NOVAD</name>
<keyword evidence="5 8" id="KW-0812">Transmembrane</keyword>
<dbReference type="GO" id="GO:0030416">
    <property type="term" value="P:methylamine metabolic process"/>
    <property type="evidence" value="ECO:0007669"/>
    <property type="project" value="InterPro"/>
</dbReference>
<keyword evidence="11" id="KW-1185">Reference proteome</keyword>
<comment type="pathway">
    <text evidence="3">One-carbon metabolism; methylamine degradation.</text>
</comment>
<organism evidence="10 11">
    <name type="scientific">Novosphingobium aromaticivorans (strain ATCC 700278 / DSM 12444 / CCUG 56034 / CIP 105152 / NBRC 16084 / F199)</name>
    <dbReference type="NCBI Taxonomy" id="279238"/>
    <lineage>
        <taxon>Bacteria</taxon>
        <taxon>Pseudomonadati</taxon>
        <taxon>Pseudomonadota</taxon>
        <taxon>Alphaproteobacteria</taxon>
        <taxon>Sphingomonadales</taxon>
        <taxon>Sphingomonadaceae</taxon>
        <taxon>Novosphingobium</taxon>
    </lineage>
</organism>
<evidence type="ECO:0000259" key="9">
    <source>
        <dbReference type="Pfam" id="PF07291"/>
    </source>
</evidence>
<evidence type="ECO:0000256" key="1">
    <source>
        <dbReference type="ARBA" id="ARBA00003475"/>
    </source>
</evidence>
<evidence type="ECO:0000313" key="10">
    <source>
        <dbReference type="EMBL" id="ABP64678.1"/>
    </source>
</evidence>
<dbReference type="UniPathway" id="UPA00895"/>
<dbReference type="Pfam" id="PF07291">
    <property type="entry name" value="MauE"/>
    <property type="match status" value="1"/>
</dbReference>
<reference evidence="10 11" key="1">
    <citation type="submission" date="2007-04" db="EMBL/GenBank/DDBJ databases">
        <title>Complete sequence of plasmid pNL2 of Novosphingobium aromaticivorans DSM 12444.</title>
        <authorList>
            <consortium name="US DOE Joint Genome Institute"/>
            <person name="Copeland A."/>
            <person name="Lucas S."/>
            <person name="Lapidus A."/>
            <person name="Barry K."/>
            <person name="Detter J.C."/>
            <person name="Glavina del Rio T."/>
            <person name="Hammon N."/>
            <person name="Israni S."/>
            <person name="Dalin E."/>
            <person name="Tice H."/>
            <person name="Pitluck S."/>
            <person name="Chertkov O."/>
            <person name="Han C."/>
            <person name="Thomson S."/>
            <person name="Schmutz J."/>
            <person name="Larimer F."/>
            <person name="Land M."/>
            <person name="Kyrpides N."/>
            <person name="Ivanova N."/>
            <person name="Fredrickson J."/>
            <person name="Romine M.F."/>
            <person name="Richardson P."/>
        </authorList>
    </citation>
    <scope>NUCLEOTIDE SEQUENCE [LARGE SCALE GENOMIC DNA]</scope>
    <source>
        <strain evidence="11">ATCC 700278 / DSM 12444 / CCUG 56034 / CIP 105152 / NBRC 16084 / F199</strain>
        <plasmid evidence="10 11">pNL2</plasmid>
    </source>
</reference>
<evidence type="ECO:0000313" key="11">
    <source>
        <dbReference type="Proteomes" id="UP000009134"/>
    </source>
</evidence>
<feature type="transmembrane region" description="Helical" evidence="8">
    <location>
        <begin position="123"/>
        <end position="141"/>
    </location>
</feature>
<dbReference type="InterPro" id="IPR009908">
    <property type="entry name" value="Methylamine_util_MauE"/>
</dbReference>
<dbReference type="Proteomes" id="UP000009134">
    <property type="component" value="Plasmid pNL2"/>
</dbReference>
<evidence type="ECO:0000256" key="6">
    <source>
        <dbReference type="ARBA" id="ARBA00022989"/>
    </source>
</evidence>
<dbReference type="AlphaFoldDB" id="A4XFG7"/>
<keyword evidence="10" id="KW-0614">Plasmid</keyword>
<evidence type="ECO:0000256" key="2">
    <source>
        <dbReference type="ARBA" id="ARBA00004141"/>
    </source>
</evidence>
<feature type="transmembrane region" description="Helical" evidence="8">
    <location>
        <begin position="6"/>
        <end position="23"/>
    </location>
</feature>
<dbReference type="RefSeq" id="WP_011907057.1">
    <property type="nucleotide sequence ID" value="NC_009427.1"/>
</dbReference>
<proteinExistence type="predicted"/>
<evidence type="ECO:0000256" key="7">
    <source>
        <dbReference type="ARBA" id="ARBA00023136"/>
    </source>
</evidence>
<feature type="domain" description="Methylamine utilisation protein MauE" evidence="9">
    <location>
        <begin position="5"/>
        <end position="138"/>
    </location>
</feature>
<dbReference type="eggNOG" id="ENOG5030IMK">
    <property type="taxonomic scope" value="Bacteria"/>
</dbReference>
<sequence length="180" mass="18079">MIDPVILWLGGLGLGALFVAGAAHKLRDLRHFAGSIAGYRLIPAALTPAAAVLLALGELGAGLAALAIPFAQDPGRAGMIACAAILLVYAAAIGINIARGNTAIDCGCFGFGARGPGLRSGMMVRNLALAALALPALLVPGARGLVWLDWFTLVGGLTVLGLLYAGGELSLNLPTKESAA</sequence>
<accession>A4XFG7</accession>
<keyword evidence="7 8" id="KW-0472">Membrane</keyword>
<feature type="transmembrane region" description="Helical" evidence="8">
    <location>
        <begin position="44"/>
        <end position="71"/>
    </location>
</feature>
<dbReference type="EMBL" id="CP000677">
    <property type="protein sequence ID" value="ABP64678.1"/>
    <property type="molecule type" value="Genomic_DNA"/>
</dbReference>
<evidence type="ECO:0000256" key="3">
    <source>
        <dbReference type="ARBA" id="ARBA00004856"/>
    </source>
</evidence>
<keyword evidence="6 8" id="KW-1133">Transmembrane helix</keyword>
<feature type="transmembrane region" description="Helical" evidence="8">
    <location>
        <begin position="77"/>
        <end position="95"/>
    </location>
</feature>
<geneLocation type="plasmid" evidence="10 11">
    <name>pNL2</name>
</geneLocation>
<comment type="function">
    <text evidence="1">May be specifically involved in the processing, transport, and/or maturation of the MADH beta-subunit.</text>
</comment>
<protein>
    <recommendedName>
        <fullName evidence="4">Methylamine utilization protein MauE</fullName>
    </recommendedName>
</protein>
<dbReference type="HOGENOM" id="CLU_101331_2_1_5"/>